<evidence type="ECO:0000256" key="5">
    <source>
        <dbReference type="ARBA" id="ARBA00022833"/>
    </source>
</evidence>
<reference evidence="12" key="1">
    <citation type="submission" date="2020-12" db="EMBL/GenBank/DDBJ databases">
        <authorList>
            <person name="Hahn C.J."/>
            <person name="Laso-Perez R."/>
            <person name="Vulcano F."/>
            <person name="Vaziourakis K.-M."/>
            <person name="Stokke R."/>
            <person name="Steen I.H."/>
            <person name="Teske A."/>
            <person name="Boetius A."/>
            <person name="Liebeke M."/>
            <person name="Amann R."/>
            <person name="Knittel K."/>
        </authorList>
    </citation>
    <scope>NUCLEOTIDE SEQUENCE</scope>
    <source>
        <strain evidence="12">Gfbio:c6db26ca-90af-429b-aeed-0e3e8aed0b5e:GoM-Arc1_AMV-AAA_792_C10</strain>
    </source>
</reference>
<dbReference type="InterPro" id="IPR038630">
    <property type="entry name" value="L24e/L24_sf"/>
</dbReference>
<organism evidence="12 13">
    <name type="scientific">Candidatus Argoarchaeum ethanivorans</name>
    <dbReference type="NCBI Taxonomy" id="2608793"/>
    <lineage>
        <taxon>Archaea</taxon>
        <taxon>Methanobacteriati</taxon>
        <taxon>Methanobacteriota</taxon>
        <taxon>Stenosarchaea group</taxon>
        <taxon>Methanomicrobia</taxon>
        <taxon>Methanosarcinales</taxon>
        <taxon>Methanosarcinales incertae sedis</taxon>
        <taxon>GOM Arc I cluster</taxon>
        <taxon>Candidatus Argoarchaeum</taxon>
    </lineage>
</organism>
<gene>
    <name evidence="10" type="primary">rpl24e</name>
    <name evidence="12" type="ORF">DNFNHJIP_00242</name>
</gene>
<keyword evidence="4 10" id="KW-0863">Zinc-finger</keyword>
<dbReference type="GO" id="GO:0008270">
    <property type="term" value="F:zinc ion binding"/>
    <property type="evidence" value="ECO:0007669"/>
    <property type="project" value="UniProtKB-UniRule"/>
</dbReference>
<dbReference type="EMBL" id="CAJHZY010000019">
    <property type="protein sequence ID" value="CAD7766841.1"/>
    <property type="molecule type" value="Genomic_DNA"/>
</dbReference>
<accession>A0A812A0C5</accession>
<name>A0A812A0C5_9EURY</name>
<dbReference type="PANTHER" id="PTHR10792">
    <property type="entry name" value="60S RIBOSOMAL PROTEIN L24"/>
    <property type="match status" value="1"/>
</dbReference>
<feature type="binding site" evidence="10">
    <location>
        <position position="36"/>
    </location>
    <ligand>
        <name>Zn(2+)</name>
        <dbReference type="ChEBI" id="CHEBI:29105"/>
    </ligand>
</feature>
<dbReference type="Gene3D" id="2.30.170.20">
    <property type="entry name" value="Ribosomal protein L24e"/>
    <property type="match status" value="1"/>
</dbReference>
<evidence type="ECO:0000256" key="8">
    <source>
        <dbReference type="ARBA" id="ARBA00023274"/>
    </source>
</evidence>
<proteinExistence type="inferred from homology"/>
<comment type="similarity">
    <text evidence="1 10">Belongs to the eukaryotic ribosomal protein eL24 family.</text>
</comment>
<dbReference type="HAMAP" id="MF_00773">
    <property type="entry name" value="Ribosomal_eL24"/>
    <property type="match status" value="1"/>
</dbReference>
<dbReference type="InterPro" id="IPR056366">
    <property type="entry name" value="Ribosomal_eL24"/>
</dbReference>
<protein>
    <recommendedName>
        <fullName evidence="10">Large ribosomal subunit protein eL24</fullName>
    </recommendedName>
</protein>
<dbReference type="GO" id="GO:0019843">
    <property type="term" value="F:rRNA binding"/>
    <property type="evidence" value="ECO:0007669"/>
    <property type="project" value="UniProtKB-UniRule"/>
</dbReference>
<dbReference type="GO" id="GO:0003735">
    <property type="term" value="F:structural constituent of ribosome"/>
    <property type="evidence" value="ECO:0007669"/>
    <property type="project" value="InterPro"/>
</dbReference>
<feature type="binding site" evidence="10">
    <location>
        <position position="32"/>
    </location>
    <ligand>
        <name>Zn(2+)</name>
        <dbReference type="ChEBI" id="CHEBI:29105"/>
    </ligand>
</feature>
<dbReference type="SMART" id="SM00746">
    <property type="entry name" value="TRASH"/>
    <property type="match status" value="1"/>
</dbReference>
<dbReference type="GO" id="GO:0005840">
    <property type="term" value="C:ribosome"/>
    <property type="evidence" value="ECO:0007669"/>
    <property type="project" value="UniProtKB-KW"/>
</dbReference>
<evidence type="ECO:0000256" key="4">
    <source>
        <dbReference type="ARBA" id="ARBA00022771"/>
    </source>
</evidence>
<evidence type="ECO:0000313" key="13">
    <source>
        <dbReference type="Proteomes" id="UP000614580"/>
    </source>
</evidence>
<dbReference type="PANTHER" id="PTHR10792:SF1">
    <property type="entry name" value="RIBOSOMAL PROTEIN L24"/>
    <property type="match status" value="1"/>
</dbReference>
<dbReference type="InterPro" id="IPR011017">
    <property type="entry name" value="TRASH_dom"/>
</dbReference>
<keyword evidence="2 10" id="KW-0479">Metal-binding</keyword>
<keyword evidence="6 10" id="KW-0694">RNA-binding</keyword>
<evidence type="ECO:0000256" key="7">
    <source>
        <dbReference type="ARBA" id="ARBA00022980"/>
    </source>
</evidence>
<comment type="cofactor">
    <cofactor evidence="10">
        <name>Zn(2+)</name>
        <dbReference type="ChEBI" id="CHEBI:29105"/>
    </cofactor>
    <text evidence="10">Binds 1 zinc ion per subunit.</text>
</comment>
<dbReference type="AlphaFoldDB" id="A0A812A0C5"/>
<dbReference type="InterPro" id="IPR055345">
    <property type="entry name" value="Ribosomal_eL24-rel_arc"/>
</dbReference>
<sequence>METKKCSFCDKIIEPGTGKMFVKRDGTIFYFCSSKCQKNQKLGRVPRKVRWTNQAHNIKKA</sequence>
<evidence type="ECO:0000256" key="9">
    <source>
        <dbReference type="ARBA" id="ARBA00062681"/>
    </source>
</evidence>
<feature type="zinc finger region" description="C4-type" evidence="10">
    <location>
        <begin position="6"/>
        <end position="36"/>
    </location>
</feature>
<dbReference type="FunFam" id="2.30.170.20:FF:000001">
    <property type="entry name" value="probable ribosome biogenesis protein RLP24"/>
    <property type="match status" value="1"/>
</dbReference>
<dbReference type="Pfam" id="PF01246">
    <property type="entry name" value="Ribosomal_L24e"/>
    <property type="match status" value="1"/>
</dbReference>
<dbReference type="SUPFAM" id="SSF57716">
    <property type="entry name" value="Glucocorticoid receptor-like (DNA-binding domain)"/>
    <property type="match status" value="1"/>
</dbReference>
<feature type="domain" description="TRASH" evidence="11">
    <location>
        <begin position="6"/>
        <end position="44"/>
    </location>
</feature>
<keyword evidence="3 10" id="KW-0699">rRNA-binding</keyword>
<dbReference type="GO" id="GO:1990904">
    <property type="term" value="C:ribonucleoprotein complex"/>
    <property type="evidence" value="ECO:0007669"/>
    <property type="project" value="UniProtKB-KW"/>
</dbReference>
<feature type="binding site" evidence="10">
    <location>
        <position position="9"/>
    </location>
    <ligand>
        <name>Zn(2+)</name>
        <dbReference type="ChEBI" id="CHEBI:29105"/>
    </ligand>
</feature>
<dbReference type="NCBIfam" id="NF034186">
    <property type="entry name" value="PRK14891.1-1"/>
    <property type="match status" value="1"/>
</dbReference>
<comment type="caution">
    <text evidence="12">The sequence shown here is derived from an EMBL/GenBank/DDBJ whole genome shotgun (WGS) entry which is preliminary data.</text>
</comment>
<evidence type="ECO:0000256" key="3">
    <source>
        <dbReference type="ARBA" id="ARBA00022730"/>
    </source>
</evidence>
<evidence type="ECO:0000259" key="11">
    <source>
        <dbReference type="SMART" id="SM00746"/>
    </source>
</evidence>
<dbReference type="GO" id="GO:0006412">
    <property type="term" value="P:translation"/>
    <property type="evidence" value="ECO:0007669"/>
    <property type="project" value="UniProtKB-UniRule"/>
</dbReference>
<dbReference type="InterPro" id="IPR000988">
    <property type="entry name" value="Ribosomal_eL24-rel_N"/>
</dbReference>
<dbReference type="Proteomes" id="UP000614580">
    <property type="component" value="Unassembled WGS sequence"/>
</dbReference>
<keyword evidence="8 10" id="KW-0687">Ribonucleoprotein</keyword>
<keyword evidence="5 10" id="KW-0862">Zinc</keyword>
<evidence type="ECO:0000256" key="2">
    <source>
        <dbReference type="ARBA" id="ARBA00022723"/>
    </source>
</evidence>
<comment type="function">
    <text evidence="10">Binds to the 23S rRNA.</text>
</comment>
<keyword evidence="7 10" id="KW-0689">Ribosomal protein</keyword>
<dbReference type="CDD" id="cd00472">
    <property type="entry name" value="Ribosomal_L24e_L24"/>
    <property type="match status" value="1"/>
</dbReference>
<feature type="binding site" evidence="10">
    <location>
        <position position="6"/>
    </location>
    <ligand>
        <name>Zn(2+)</name>
        <dbReference type="ChEBI" id="CHEBI:29105"/>
    </ligand>
</feature>
<comment type="subunit">
    <text evidence="9 10">Part of the 50S ribosomal subunit. Forms a cluster with proteins L3 and L14.</text>
</comment>
<evidence type="ECO:0000256" key="6">
    <source>
        <dbReference type="ARBA" id="ARBA00022884"/>
    </source>
</evidence>
<evidence type="ECO:0000256" key="1">
    <source>
        <dbReference type="ARBA" id="ARBA00005647"/>
    </source>
</evidence>
<evidence type="ECO:0000313" key="12">
    <source>
        <dbReference type="EMBL" id="CAD7766841.1"/>
    </source>
</evidence>
<evidence type="ECO:0000256" key="10">
    <source>
        <dbReference type="HAMAP-Rule" id="MF_00773"/>
    </source>
</evidence>